<dbReference type="PIRSF" id="PIRSF002888">
    <property type="entry name" value="FliM"/>
    <property type="match status" value="1"/>
</dbReference>
<keyword evidence="2" id="KW-0969">Cilium</keyword>
<protein>
    <submittedName>
        <fullName evidence="2">FliM/FliN family flagellar motor switch protein</fullName>
    </submittedName>
</protein>
<name>A0ABS6DAT0_9FIRM</name>
<evidence type="ECO:0000313" key="3">
    <source>
        <dbReference type="Proteomes" id="UP000723714"/>
    </source>
</evidence>
<evidence type="ECO:0000313" key="2">
    <source>
        <dbReference type="EMBL" id="MBU3878564.1"/>
    </source>
</evidence>
<dbReference type="Proteomes" id="UP000723714">
    <property type="component" value="Unassembled WGS sequence"/>
</dbReference>
<organism evidence="2 3">
    <name type="scientific">Faecalicatena faecalis</name>
    <dbReference type="NCBI Taxonomy" id="2726362"/>
    <lineage>
        <taxon>Bacteria</taxon>
        <taxon>Bacillati</taxon>
        <taxon>Bacillota</taxon>
        <taxon>Clostridia</taxon>
        <taxon>Lachnospirales</taxon>
        <taxon>Lachnospiraceae</taxon>
        <taxon>Faecalicatena</taxon>
    </lineage>
</organism>
<dbReference type="InterPro" id="IPR001689">
    <property type="entry name" value="Flag_FliM"/>
</dbReference>
<dbReference type="PANTHER" id="PTHR30034:SF6">
    <property type="entry name" value="YOP PROTEINS TRANSLOCATION PROTEIN Q"/>
    <property type="match status" value="1"/>
</dbReference>
<keyword evidence="2" id="KW-0966">Cell projection</keyword>
<keyword evidence="3" id="KW-1185">Reference proteome</keyword>
<dbReference type="RefSeq" id="WP_216245403.1">
    <property type="nucleotide sequence ID" value="NZ_JABACJ020000038.1"/>
</dbReference>
<proteinExistence type="predicted"/>
<evidence type="ECO:0000259" key="1">
    <source>
        <dbReference type="Pfam" id="PF01052"/>
    </source>
</evidence>
<comment type="caution">
    <text evidence="2">The sequence shown here is derived from an EMBL/GenBank/DDBJ whole genome shotgun (WGS) entry which is preliminary data.</text>
</comment>
<dbReference type="PANTHER" id="PTHR30034">
    <property type="entry name" value="FLAGELLAR MOTOR SWITCH PROTEIN FLIM"/>
    <property type="match status" value="1"/>
</dbReference>
<keyword evidence="2" id="KW-0282">Flagellum</keyword>
<dbReference type="InterPro" id="IPR001543">
    <property type="entry name" value="FliN-like_C"/>
</dbReference>
<gene>
    <name evidence="2" type="ORF">HGO97_022460</name>
</gene>
<dbReference type="CDD" id="cd17908">
    <property type="entry name" value="FliM"/>
    <property type="match status" value="1"/>
</dbReference>
<accession>A0ABS6DAT0</accession>
<reference evidence="2 3" key="1">
    <citation type="submission" date="2021-06" db="EMBL/GenBank/DDBJ databases">
        <title>Faecalicatena sp. nov. isolated from porcine feces.</title>
        <authorList>
            <person name="Oh B.S."/>
            <person name="Lee J.H."/>
        </authorList>
    </citation>
    <scope>NUCLEOTIDE SEQUENCE [LARGE SCALE GENOMIC DNA]</scope>
    <source>
        <strain evidence="2 3">AGMB00832</strain>
    </source>
</reference>
<dbReference type="Pfam" id="PF01052">
    <property type="entry name" value="FliMN_C"/>
    <property type="match status" value="1"/>
</dbReference>
<dbReference type="EMBL" id="JABACJ020000038">
    <property type="protein sequence ID" value="MBU3878564.1"/>
    <property type="molecule type" value="Genomic_DNA"/>
</dbReference>
<dbReference type="Pfam" id="PF02154">
    <property type="entry name" value="FliM"/>
    <property type="match status" value="1"/>
</dbReference>
<sequence>MIKTYDFKSPKKFTKERMSIVENLYEGFSRSLATWLTGLLQVYCEVSVTKIEECRYQEYISEGEDISMFALMNLIPENKEYNESPIVFEMEPALCFFMIERLLGGQGTEYELDREFTDIEMAIIEHLLKKITEYVQDAWNGYMDIRAALTGMETNSHLLQMSAPEDVILVVEMEVRVKELSTKFYLAMPAANVEELTSKFGFKYVQKTKRRDNGAARRENLVSNLLETDVELRAILHRFELDAQEVMKLQVGDVVPLNKRIDSDIEVMVEDVSSFTAKPGHTKLRKAIQIEKVL</sequence>
<feature type="domain" description="Flagellar motor switch protein FliN-like C-terminal" evidence="1">
    <location>
        <begin position="224"/>
        <end position="293"/>
    </location>
</feature>